<accession>A0A023D8L5</accession>
<evidence type="ECO:0000313" key="1">
    <source>
        <dbReference type="EMBL" id="GAJ30449.1"/>
    </source>
</evidence>
<dbReference type="AlphaFoldDB" id="A0A023D8L5"/>
<organism evidence="1 2">
    <name type="scientific">Acidomonas methanolica NBRC 104435</name>
    <dbReference type="NCBI Taxonomy" id="1231351"/>
    <lineage>
        <taxon>Bacteria</taxon>
        <taxon>Pseudomonadati</taxon>
        <taxon>Pseudomonadota</taxon>
        <taxon>Alphaproteobacteria</taxon>
        <taxon>Acetobacterales</taxon>
        <taxon>Acetobacteraceae</taxon>
        <taxon>Acidomonas</taxon>
    </lineage>
</organism>
<dbReference type="Proteomes" id="UP000019760">
    <property type="component" value="Unassembled WGS sequence"/>
</dbReference>
<reference evidence="1 2" key="2">
    <citation type="journal article" date="2014" name="FEMS Microbiol. Lett.">
        <title>Draft genomic DNA sequence of the facultatively methylotrophic bacterium Acidomonas methanolica type strain MB58.</title>
        <authorList>
            <person name="Higashiura N."/>
            <person name="Hadano H."/>
            <person name="Hirakawa H."/>
            <person name="Matsutani M."/>
            <person name="Takabe S."/>
            <person name="Matsushita K."/>
            <person name="Azuma Y."/>
        </authorList>
    </citation>
    <scope>NUCLEOTIDE SEQUENCE [LARGE SCALE GENOMIC DNA]</scope>
    <source>
        <strain evidence="1 2">MB58</strain>
    </source>
</reference>
<evidence type="ECO:0000313" key="2">
    <source>
        <dbReference type="Proteomes" id="UP000019760"/>
    </source>
</evidence>
<gene>
    <name evidence="1" type="ORF">Amme_137_001</name>
</gene>
<reference evidence="2" key="1">
    <citation type="journal article" date="2014" name="FEMS Microbiol. Lett.">
        <title>Draft Genomic DNA Sequence of the Facultatively Methylotrophic Bacterium Acidomonas methanolica type strain MB58.</title>
        <authorList>
            <person name="Higashiura N."/>
            <person name="Hadano H."/>
            <person name="Hirakawa H."/>
            <person name="Matsutani M."/>
            <person name="Takabe S."/>
            <person name="Matsushita K."/>
            <person name="Azuma Y."/>
        </authorList>
    </citation>
    <scope>NUCLEOTIDE SEQUENCE [LARGE SCALE GENOMIC DNA]</scope>
    <source>
        <strain evidence="2">MB58</strain>
    </source>
</reference>
<dbReference type="EMBL" id="BAND01000136">
    <property type="protein sequence ID" value="GAJ30449.1"/>
    <property type="molecule type" value="Genomic_DNA"/>
</dbReference>
<name>A0A023D8L5_ACIMT</name>
<protein>
    <submittedName>
        <fullName evidence="1">Uncharacterized protein</fullName>
    </submittedName>
</protein>
<proteinExistence type="predicted"/>
<sequence>MGDTDRVVFHIHRLDEIQRTGEDMLGICRRESADALLQETIFRSHADTAHFRDLTDFTLARADP</sequence>
<comment type="caution">
    <text evidence="1">The sequence shown here is derived from an EMBL/GenBank/DDBJ whole genome shotgun (WGS) entry which is preliminary data.</text>
</comment>
<keyword evidence="2" id="KW-1185">Reference proteome</keyword>